<dbReference type="InterPro" id="IPR029058">
    <property type="entry name" value="AB_hydrolase_fold"/>
</dbReference>
<dbReference type="InterPro" id="IPR050471">
    <property type="entry name" value="AB_hydrolase"/>
</dbReference>
<dbReference type="SUPFAM" id="SSF53474">
    <property type="entry name" value="alpha/beta-Hydrolases"/>
    <property type="match status" value="1"/>
</dbReference>
<feature type="domain" description="AB hydrolase-1" evidence="1">
    <location>
        <begin position="65"/>
        <end position="188"/>
    </location>
</feature>
<dbReference type="PROSITE" id="PS51257">
    <property type="entry name" value="PROKAR_LIPOPROTEIN"/>
    <property type="match status" value="1"/>
</dbReference>
<evidence type="ECO:0000259" key="1">
    <source>
        <dbReference type="Pfam" id="PF00561"/>
    </source>
</evidence>
<evidence type="ECO:0000313" key="3">
    <source>
        <dbReference type="Proteomes" id="UP000231912"/>
    </source>
</evidence>
<sequence>MKIGPLYIIASLCLLISFASCSSGSRFSLRENAPSITSVPKESGHLSVNGIDIYYEIHGSGEGVPLVLLNGGGSNIEVTYGRILPLFAQHRKVIALDEQAHGRTSDRNAPVRFDSSADDVAGLLKQLKIEKADVFGFSNGASVALQLTLRHPQLVRKLVFASSMTKKSGAPPQFWDFMKKATFKSMPQPLKDAFLKVNPDPKKLHTMYEKDVNRMLNFRDTSDREVKSVKAPTLIISGDRDVGTLEHAAELTRLISGSRLIVLPSGHGEYLGEILTVSGTKTRYPELTAALVEEFLDEESN</sequence>
<dbReference type="PANTHER" id="PTHR43433">
    <property type="entry name" value="HYDROLASE, ALPHA/BETA FOLD FAMILY PROTEIN"/>
    <property type="match status" value="1"/>
</dbReference>
<dbReference type="InterPro" id="IPR000073">
    <property type="entry name" value="AB_hydrolase_1"/>
</dbReference>
<organism evidence="2 3">
    <name type="scientific">Leptospira wolffii</name>
    <dbReference type="NCBI Taxonomy" id="409998"/>
    <lineage>
        <taxon>Bacteria</taxon>
        <taxon>Pseudomonadati</taxon>
        <taxon>Spirochaetota</taxon>
        <taxon>Spirochaetia</taxon>
        <taxon>Leptospirales</taxon>
        <taxon>Leptospiraceae</taxon>
        <taxon>Leptospira</taxon>
    </lineage>
</organism>
<dbReference type="RefSeq" id="WP_100758701.1">
    <property type="nucleotide sequence ID" value="NZ_NPDT01000002.1"/>
</dbReference>
<proteinExistence type="predicted"/>
<comment type="caution">
    <text evidence="2">The sequence shown here is derived from an EMBL/GenBank/DDBJ whole genome shotgun (WGS) entry which is preliminary data.</text>
</comment>
<dbReference type="PANTHER" id="PTHR43433:SF5">
    <property type="entry name" value="AB HYDROLASE-1 DOMAIN-CONTAINING PROTEIN"/>
    <property type="match status" value="1"/>
</dbReference>
<dbReference type="AlphaFoldDB" id="A0A2M9ZDL7"/>
<dbReference type="GO" id="GO:0016787">
    <property type="term" value="F:hydrolase activity"/>
    <property type="evidence" value="ECO:0007669"/>
    <property type="project" value="UniProtKB-KW"/>
</dbReference>
<dbReference type="EMBL" id="NPDT01000002">
    <property type="protein sequence ID" value="PJZ66540.1"/>
    <property type="molecule type" value="Genomic_DNA"/>
</dbReference>
<keyword evidence="2" id="KW-0378">Hydrolase</keyword>
<dbReference type="Pfam" id="PF00561">
    <property type="entry name" value="Abhydrolase_1"/>
    <property type="match status" value="1"/>
</dbReference>
<reference evidence="2 3" key="1">
    <citation type="submission" date="2017-07" db="EMBL/GenBank/DDBJ databases">
        <title>Leptospira spp. isolated from tropical soils.</title>
        <authorList>
            <person name="Thibeaux R."/>
            <person name="Iraola G."/>
            <person name="Ferres I."/>
            <person name="Bierque E."/>
            <person name="Girault D."/>
            <person name="Soupe-Gilbert M.-E."/>
            <person name="Picardeau M."/>
            <person name="Goarant C."/>
        </authorList>
    </citation>
    <scope>NUCLEOTIDE SEQUENCE [LARGE SCALE GENOMIC DNA]</scope>
    <source>
        <strain evidence="2 3">FH2-C-A2</strain>
    </source>
</reference>
<dbReference type="Proteomes" id="UP000231912">
    <property type="component" value="Unassembled WGS sequence"/>
</dbReference>
<dbReference type="Gene3D" id="3.40.50.1820">
    <property type="entry name" value="alpha/beta hydrolase"/>
    <property type="match status" value="1"/>
</dbReference>
<gene>
    <name evidence="2" type="ORF">CH371_09545</name>
</gene>
<protein>
    <submittedName>
        <fullName evidence="2">Alpha/beta hydrolase</fullName>
    </submittedName>
</protein>
<accession>A0A2M9ZDL7</accession>
<name>A0A2M9ZDL7_9LEPT</name>
<evidence type="ECO:0000313" key="2">
    <source>
        <dbReference type="EMBL" id="PJZ66540.1"/>
    </source>
</evidence>